<feature type="region of interest" description="Disordered" evidence="1">
    <location>
        <begin position="1"/>
        <end position="60"/>
    </location>
</feature>
<gene>
    <name evidence="2" type="ORF">EDC65_2899</name>
</gene>
<name>A0A3N1LJQ0_9PROT</name>
<dbReference type="AlphaFoldDB" id="A0A3N1LJQ0"/>
<proteinExistence type="predicted"/>
<protein>
    <submittedName>
        <fullName evidence="2">Uncharacterized protein</fullName>
    </submittedName>
</protein>
<dbReference type="Proteomes" id="UP000278222">
    <property type="component" value="Unassembled WGS sequence"/>
</dbReference>
<evidence type="ECO:0000313" key="3">
    <source>
        <dbReference type="Proteomes" id="UP000278222"/>
    </source>
</evidence>
<sequence>MTTSTKPAPQPAAERPATPPKPAEDVPGHDHTVPDEDDHRQISRNDLEKGRPKNTGREGA</sequence>
<keyword evidence="3" id="KW-1185">Reference proteome</keyword>
<evidence type="ECO:0000256" key="1">
    <source>
        <dbReference type="SAM" id="MobiDB-lite"/>
    </source>
</evidence>
<comment type="caution">
    <text evidence="2">The sequence shown here is derived from an EMBL/GenBank/DDBJ whole genome shotgun (WGS) entry which is preliminary data.</text>
</comment>
<accession>A0A3N1LJQ0</accession>
<organism evidence="2 3">
    <name type="scientific">Stella humosa</name>
    <dbReference type="NCBI Taxonomy" id="94"/>
    <lineage>
        <taxon>Bacteria</taxon>
        <taxon>Pseudomonadati</taxon>
        <taxon>Pseudomonadota</taxon>
        <taxon>Alphaproteobacteria</taxon>
        <taxon>Rhodospirillales</taxon>
        <taxon>Stellaceae</taxon>
        <taxon>Stella</taxon>
    </lineage>
</organism>
<feature type="compositionally biased region" description="Basic and acidic residues" evidence="1">
    <location>
        <begin position="22"/>
        <end position="60"/>
    </location>
</feature>
<dbReference type="RefSeq" id="WP_123690626.1">
    <property type="nucleotide sequence ID" value="NZ_AP019700.1"/>
</dbReference>
<reference evidence="2 3" key="1">
    <citation type="submission" date="2018-11" db="EMBL/GenBank/DDBJ databases">
        <title>Genomic Encyclopedia of Type Strains, Phase IV (KMG-IV): sequencing the most valuable type-strain genomes for metagenomic binning, comparative biology and taxonomic classification.</title>
        <authorList>
            <person name="Goeker M."/>
        </authorList>
    </citation>
    <scope>NUCLEOTIDE SEQUENCE [LARGE SCALE GENOMIC DNA]</scope>
    <source>
        <strain evidence="2 3">DSM 5900</strain>
    </source>
</reference>
<evidence type="ECO:0000313" key="2">
    <source>
        <dbReference type="EMBL" id="ROP91039.1"/>
    </source>
</evidence>
<dbReference type="EMBL" id="RJKX01000014">
    <property type="protein sequence ID" value="ROP91039.1"/>
    <property type="molecule type" value="Genomic_DNA"/>
</dbReference>